<reference evidence="3" key="1">
    <citation type="submission" date="2011-02" db="EMBL/GenBank/DDBJ databases">
        <title>The Genome Sequence of Capsaspora owczarzaki ATCC 30864.</title>
        <authorList>
            <person name="Russ C."/>
            <person name="Cuomo C."/>
            <person name="Burger G."/>
            <person name="Gray M.W."/>
            <person name="Holland P.W.H."/>
            <person name="King N."/>
            <person name="Lang F.B.F."/>
            <person name="Roger A.J."/>
            <person name="Ruiz-Trillo I."/>
            <person name="Young S.K."/>
            <person name="Zeng Q."/>
            <person name="Gargeya S."/>
            <person name="Alvarado L."/>
            <person name="Berlin A."/>
            <person name="Chapman S.B."/>
            <person name="Chen Z."/>
            <person name="Freedman E."/>
            <person name="Gellesch M."/>
            <person name="Goldberg J."/>
            <person name="Griggs A."/>
            <person name="Gujja S."/>
            <person name="Heilman E."/>
            <person name="Heiman D."/>
            <person name="Howarth C."/>
            <person name="Mehta T."/>
            <person name="Neiman D."/>
            <person name="Pearson M."/>
            <person name="Roberts A."/>
            <person name="Saif S."/>
            <person name="Shea T."/>
            <person name="Shenoy N."/>
            <person name="Sisk P."/>
            <person name="Stolte C."/>
            <person name="Sykes S."/>
            <person name="White J."/>
            <person name="Yandava C."/>
            <person name="Haas B."/>
            <person name="Nusbaum C."/>
            <person name="Birren B."/>
        </authorList>
    </citation>
    <scope>NUCLEOTIDE SEQUENCE</scope>
    <source>
        <strain evidence="3">ATCC 30864</strain>
    </source>
</reference>
<dbReference type="AlphaFoldDB" id="A0A0D2UBB2"/>
<protein>
    <recommendedName>
        <fullName evidence="4">AAA+ ATPase domain-containing protein</fullName>
    </recommendedName>
</protein>
<keyword evidence="1" id="KW-0472">Membrane</keyword>
<keyword evidence="1" id="KW-1133">Transmembrane helix</keyword>
<dbReference type="PhylomeDB" id="A0A0D2UBB2"/>
<dbReference type="EMBL" id="KE346363">
    <property type="protein sequence ID" value="KJE92336.1"/>
    <property type="molecule type" value="Genomic_DNA"/>
</dbReference>
<evidence type="ECO:0000256" key="1">
    <source>
        <dbReference type="SAM" id="Phobius"/>
    </source>
</evidence>
<feature type="transmembrane region" description="Helical" evidence="1">
    <location>
        <begin position="33"/>
        <end position="56"/>
    </location>
</feature>
<dbReference type="OrthoDB" id="2411356at2759"/>
<keyword evidence="1" id="KW-0812">Transmembrane</keyword>
<sequence length="429" mass="47144">MEIIVFWNRRPATGALLAALAQQQPTFRRVFGFIGGVVAYAVSTIFIILVVAAFVARHVLDNKNTIAKTHSPEVVLARMLARFEAGSVIPPVRNSHIDRPEAVAMLQGVLRPALLKDYTVFIGEVGCGKTTAVLDAIRANSTGIVYHIVQSELIVDVPKRLAGSLAFEPNQFTFTEGYLKDCSVEMHQIASAEEPFKSWAILDFSLRDVAAQFKTKHGHPATLVIDAVDMIAQQGPALLHAIQKFAKAAADEQLLNVVLVTCDVSNLPELKASSAMTRARVVEVGDLTDQQAVTYLVRRDIHEDLAKRAVAEIAGGRLILLNNLADDLLFKTVDEIFEVFSSRTESSLQRLIDDLALYNATSVVHKTLCDLTHGALHIDIVHCALGKDLTKKLLATHINILAYHPNDTYTLHSRYVQRSVSTLLNCTRP</sequence>
<evidence type="ECO:0008006" key="4">
    <source>
        <dbReference type="Google" id="ProtNLM"/>
    </source>
</evidence>
<dbReference type="PANTHER" id="PTHR36168">
    <property type="entry name" value="CHROMOSOME 1, WHOLE GENOME SHOTGUN SEQUENCE"/>
    <property type="match status" value="1"/>
</dbReference>
<accession>A0A0D2UBB2</accession>
<evidence type="ECO:0000313" key="2">
    <source>
        <dbReference type="EMBL" id="KJE92336.1"/>
    </source>
</evidence>
<dbReference type="PANTHER" id="PTHR36168:SF1">
    <property type="entry name" value="ORC1-LIKE AAA ATPASE DOMAIN-CONTAINING PROTEIN"/>
    <property type="match status" value="1"/>
</dbReference>
<dbReference type="InParanoid" id="A0A0D2UBB2"/>
<dbReference type="InterPro" id="IPR027417">
    <property type="entry name" value="P-loop_NTPase"/>
</dbReference>
<proteinExistence type="predicted"/>
<dbReference type="STRING" id="595528.A0A0D2UBB2"/>
<keyword evidence="3" id="KW-1185">Reference proteome</keyword>
<organism evidence="2 3">
    <name type="scientific">Capsaspora owczarzaki (strain ATCC 30864)</name>
    <dbReference type="NCBI Taxonomy" id="595528"/>
    <lineage>
        <taxon>Eukaryota</taxon>
        <taxon>Filasterea</taxon>
        <taxon>Capsaspora</taxon>
    </lineage>
</organism>
<dbReference type="Proteomes" id="UP000008743">
    <property type="component" value="Unassembled WGS sequence"/>
</dbReference>
<name>A0A0D2UBB2_CAPO3</name>
<gene>
    <name evidence="2" type="ORF">CAOG_008693</name>
</gene>
<evidence type="ECO:0000313" key="3">
    <source>
        <dbReference type="Proteomes" id="UP000008743"/>
    </source>
</evidence>
<dbReference type="SUPFAM" id="SSF52540">
    <property type="entry name" value="P-loop containing nucleoside triphosphate hydrolases"/>
    <property type="match status" value="1"/>
</dbReference>
<dbReference type="RefSeq" id="XP_011270304.1">
    <property type="nucleotide sequence ID" value="XM_011272002.1"/>
</dbReference>